<evidence type="ECO:0000313" key="4">
    <source>
        <dbReference type="EMBL" id="BAR87332.1"/>
    </source>
</evidence>
<evidence type="ECO:0000313" key="5">
    <source>
        <dbReference type="Proteomes" id="UP000055316"/>
    </source>
</evidence>
<accession>A0A9W4A1Y7</accession>
<dbReference type="PROSITE" id="PS51900">
    <property type="entry name" value="CB"/>
    <property type="match status" value="1"/>
</dbReference>
<sequence>MSENINLEETLAAFSAYLTEKGRKQSTIKRYAYEIKDFYKWLRANEKLLHIKSWSEFSEADYQTYFSELEDKLNIALLLWIETFVL</sequence>
<dbReference type="InterPro" id="IPR044068">
    <property type="entry name" value="CB"/>
</dbReference>
<dbReference type="InterPro" id="IPR010998">
    <property type="entry name" value="Integrase_recombinase_N"/>
</dbReference>
<evidence type="ECO:0000256" key="1">
    <source>
        <dbReference type="ARBA" id="ARBA00023125"/>
    </source>
</evidence>
<dbReference type="GO" id="GO:0015074">
    <property type="term" value="P:DNA integration"/>
    <property type="evidence" value="ECO:0007669"/>
    <property type="project" value="InterPro"/>
</dbReference>
<dbReference type="InterPro" id="IPR004107">
    <property type="entry name" value="Integrase_SAM-like_N"/>
</dbReference>
<gene>
    <name evidence="4" type="ORF">KNN_06599</name>
</gene>
<dbReference type="Proteomes" id="UP000055316">
    <property type="component" value="Plasmid pKK1"/>
</dbReference>
<keyword evidence="4" id="KW-0614">Plasmid</keyword>
<reference evidence="4 5" key="1">
    <citation type="submission" date="2015-05" db="EMBL/GenBank/DDBJ databases">
        <title>Whole genome sequence of Bacillus thuringiensis serovar tolworthi Pasteur Institute Standard strain.</title>
        <authorList>
            <person name="Kanda K."/>
            <person name="Nakashima K."/>
            <person name="Nagano Y."/>
        </authorList>
    </citation>
    <scope>NUCLEOTIDE SEQUENCE [LARGE SCALE GENOMIC DNA]</scope>
    <source>
        <strain evidence="4 5">Pasteur Institute Standard strain</strain>
        <plasmid evidence="5">pKK1 DNA</plasmid>
    </source>
</reference>
<evidence type="ECO:0000256" key="2">
    <source>
        <dbReference type="PROSITE-ProRule" id="PRU01248"/>
    </source>
</evidence>
<dbReference type="Pfam" id="PF02899">
    <property type="entry name" value="Phage_int_SAM_1"/>
    <property type="match status" value="1"/>
</dbReference>
<dbReference type="AlphaFoldDB" id="A0A9W4A1Y7"/>
<proteinExistence type="predicted"/>
<name>A0A9W4A1Y7_BACTO</name>
<geneLocation type="plasmid" evidence="5">
    <name>pKK1 DNA</name>
</geneLocation>
<keyword evidence="1 2" id="KW-0238">DNA-binding</keyword>
<evidence type="ECO:0000259" key="3">
    <source>
        <dbReference type="PROSITE" id="PS51900"/>
    </source>
</evidence>
<feature type="domain" description="Core-binding (CB)" evidence="3">
    <location>
        <begin position="5"/>
        <end position="86"/>
    </location>
</feature>
<protein>
    <submittedName>
        <fullName evidence="4">Integrase/recombinase family protein</fullName>
    </submittedName>
</protein>
<dbReference type="Gene3D" id="1.10.150.130">
    <property type="match status" value="1"/>
</dbReference>
<dbReference type="GO" id="GO:0003677">
    <property type="term" value="F:DNA binding"/>
    <property type="evidence" value="ECO:0007669"/>
    <property type="project" value="UniProtKB-UniRule"/>
</dbReference>
<dbReference type="EMBL" id="AP014865">
    <property type="protein sequence ID" value="BAR87332.1"/>
    <property type="molecule type" value="Genomic_DNA"/>
</dbReference>
<organism evidence="4 5">
    <name type="scientific">Bacillus thuringiensis subsp. tolworthi</name>
    <dbReference type="NCBI Taxonomy" id="1442"/>
    <lineage>
        <taxon>Bacteria</taxon>
        <taxon>Bacillati</taxon>
        <taxon>Bacillota</taxon>
        <taxon>Bacilli</taxon>
        <taxon>Bacillales</taxon>
        <taxon>Bacillaceae</taxon>
        <taxon>Bacillus</taxon>
        <taxon>Bacillus cereus group</taxon>
    </lineage>
</organism>